<accession>W9WFM8</accession>
<proteinExistence type="predicted"/>
<keyword evidence="1" id="KW-0812">Transmembrane</keyword>
<evidence type="ECO:0000313" key="2">
    <source>
        <dbReference type="EMBL" id="EXJ66758.1"/>
    </source>
</evidence>
<keyword evidence="1" id="KW-1133">Transmembrane helix</keyword>
<organism evidence="2 3">
    <name type="scientific">Cladophialophora psammophila CBS 110553</name>
    <dbReference type="NCBI Taxonomy" id="1182543"/>
    <lineage>
        <taxon>Eukaryota</taxon>
        <taxon>Fungi</taxon>
        <taxon>Dikarya</taxon>
        <taxon>Ascomycota</taxon>
        <taxon>Pezizomycotina</taxon>
        <taxon>Eurotiomycetes</taxon>
        <taxon>Chaetothyriomycetidae</taxon>
        <taxon>Chaetothyriales</taxon>
        <taxon>Herpotrichiellaceae</taxon>
        <taxon>Cladophialophora</taxon>
    </lineage>
</organism>
<keyword evidence="1" id="KW-0472">Membrane</keyword>
<dbReference type="RefSeq" id="XP_007748721.1">
    <property type="nucleotide sequence ID" value="XM_007750531.1"/>
</dbReference>
<dbReference type="OrthoDB" id="4159814at2759"/>
<dbReference type="EMBL" id="AMGX01000018">
    <property type="protein sequence ID" value="EXJ66758.1"/>
    <property type="molecule type" value="Genomic_DNA"/>
</dbReference>
<protein>
    <submittedName>
        <fullName evidence="2">Uncharacterized protein</fullName>
    </submittedName>
</protein>
<gene>
    <name evidence="2" type="ORF">A1O5_09953</name>
</gene>
<reference evidence="2 3" key="1">
    <citation type="submission" date="2013-03" db="EMBL/GenBank/DDBJ databases">
        <title>The Genome Sequence of Cladophialophora psammophila CBS 110553.</title>
        <authorList>
            <consortium name="The Broad Institute Genomics Platform"/>
            <person name="Cuomo C."/>
            <person name="de Hoog S."/>
            <person name="Gorbushina A."/>
            <person name="Walker B."/>
            <person name="Young S.K."/>
            <person name="Zeng Q."/>
            <person name="Gargeya S."/>
            <person name="Fitzgerald M."/>
            <person name="Haas B."/>
            <person name="Abouelleil A."/>
            <person name="Allen A.W."/>
            <person name="Alvarado L."/>
            <person name="Arachchi H.M."/>
            <person name="Berlin A.M."/>
            <person name="Chapman S.B."/>
            <person name="Gainer-Dewar J."/>
            <person name="Goldberg J."/>
            <person name="Griggs A."/>
            <person name="Gujja S."/>
            <person name="Hansen M."/>
            <person name="Howarth C."/>
            <person name="Imamovic A."/>
            <person name="Ireland A."/>
            <person name="Larimer J."/>
            <person name="McCowan C."/>
            <person name="Murphy C."/>
            <person name="Pearson M."/>
            <person name="Poon T.W."/>
            <person name="Priest M."/>
            <person name="Roberts A."/>
            <person name="Saif S."/>
            <person name="Shea T."/>
            <person name="Sisk P."/>
            <person name="Sykes S."/>
            <person name="Wortman J."/>
            <person name="Nusbaum C."/>
            <person name="Birren B."/>
        </authorList>
    </citation>
    <scope>NUCLEOTIDE SEQUENCE [LARGE SCALE GENOMIC DNA]</scope>
    <source>
        <strain evidence="2 3">CBS 110553</strain>
    </source>
</reference>
<keyword evidence="3" id="KW-1185">Reference proteome</keyword>
<dbReference type="Proteomes" id="UP000019471">
    <property type="component" value="Unassembled WGS sequence"/>
</dbReference>
<dbReference type="HOGENOM" id="CLU_199202_0_0_1"/>
<evidence type="ECO:0000313" key="3">
    <source>
        <dbReference type="Proteomes" id="UP000019471"/>
    </source>
</evidence>
<feature type="transmembrane region" description="Helical" evidence="1">
    <location>
        <begin position="6"/>
        <end position="26"/>
    </location>
</feature>
<comment type="caution">
    <text evidence="2">The sequence shown here is derived from an EMBL/GenBank/DDBJ whole genome shotgun (WGS) entry which is preliminary data.</text>
</comment>
<dbReference type="AlphaFoldDB" id="W9WFM8"/>
<sequence length="76" mass="8504">MGLPDQVVVLLCILAAAGAVCVGFAFQRLFGRGDLDEGGFNHKKPEQEAYMREVRSRNMVMAFGDIRPPHHHPREI</sequence>
<evidence type="ECO:0000256" key="1">
    <source>
        <dbReference type="SAM" id="Phobius"/>
    </source>
</evidence>
<name>W9WFM8_9EURO</name>
<dbReference type="GeneID" id="19194648"/>